<evidence type="ECO:0000313" key="2">
    <source>
        <dbReference type="Proteomes" id="UP000663836"/>
    </source>
</evidence>
<reference evidence="1" key="1">
    <citation type="submission" date="2021-02" db="EMBL/GenBank/DDBJ databases">
        <authorList>
            <person name="Nowell W R."/>
        </authorList>
    </citation>
    <scope>NUCLEOTIDE SEQUENCE</scope>
</reference>
<comment type="caution">
    <text evidence="1">The sequence shown here is derived from an EMBL/GenBank/DDBJ whole genome shotgun (WGS) entry which is preliminary data.</text>
</comment>
<dbReference type="Proteomes" id="UP000663836">
    <property type="component" value="Unassembled WGS sequence"/>
</dbReference>
<evidence type="ECO:0000313" key="1">
    <source>
        <dbReference type="EMBL" id="CAF4096489.1"/>
    </source>
</evidence>
<name>A0A819ULP7_9BILA</name>
<accession>A0A819ULP7</accession>
<organism evidence="1 2">
    <name type="scientific">Rotaria sordida</name>
    <dbReference type="NCBI Taxonomy" id="392033"/>
    <lineage>
        <taxon>Eukaryota</taxon>
        <taxon>Metazoa</taxon>
        <taxon>Spiralia</taxon>
        <taxon>Gnathifera</taxon>
        <taxon>Rotifera</taxon>
        <taxon>Eurotatoria</taxon>
        <taxon>Bdelloidea</taxon>
        <taxon>Philodinida</taxon>
        <taxon>Philodinidae</taxon>
        <taxon>Rotaria</taxon>
    </lineage>
</organism>
<sequence length="184" mass="21412">MAMAMDPTATATFDERSRIYIRMRKSSQHLQFVYPLSLEFQRYIQIGTTEEYKDTIPYELSDNSKNIDLQLSKLSEKSDLYRLNVRITDKSGVVFTNTNVIRLSPDGTLNPNDNIPMNLRTFYVKKVTNKSTDQEEAVKSKISPELHPDDIDQLMQKLNVFEIQWTDAERIIKTLIDNLTKKRS</sequence>
<dbReference type="EMBL" id="CAJOBD010007821">
    <property type="protein sequence ID" value="CAF4096489.1"/>
    <property type="molecule type" value="Genomic_DNA"/>
</dbReference>
<gene>
    <name evidence="1" type="ORF">JBS370_LOCUS31527</name>
</gene>
<feature type="non-terminal residue" evidence="1">
    <location>
        <position position="184"/>
    </location>
</feature>
<proteinExistence type="predicted"/>
<protein>
    <submittedName>
        <fullName evidence="1">Uncharacterized protein</fullName>
    </submittedName>
</protein>
<dbReference type="AlphaFoldDB" id="A0A819ULP7"/>